<dbReference type="AlphaFoldDB" id="A0A136J7L0"/>
<evidence type="ECO:0000313" key="3">
    <source>
        <dbReference type="EMBL" id="KXJ93144.1"/>
    </source>
</evidence>
<dbReference type="PANTHER" id="PTHR39607">
    <property type="entry name" value="XANTHOCILLIN BIOSYNTHESIS CLUSTER TRANSCRIPTION FACTOR XANC-RELATED"/>
    <property type="match status" value="1"/>
</dbReference>
<sequence length="258" mass="27681">MSSRSSKHHSSASSSSSSSKKKSKGKEPMGDDWGEVSDPEQRRRMQNRIAQRKFRERVKDQKEQTERELRNKKYADSSYRTPYPDDLGFGDEEDLEGLPWGGPSMTHIVSRGCAYERRRTGGAGAGDGDYNSVGRHGGDGGSGGGGGGHNSSSGSSRGSRTGQYCPAPYDDYEQDYGDAETVVAPASSTTSASLAAHGTSGGGSVYYTDPFAAYPATAYGSSSAVPGYASSSGHHDRYDASYDYAYDYDYSRSSHGRR</sequence>
<evidence type="ECO:0000259" key="2">
    <source>
        <dbReference type="PROSITE" id="PS00036"/>
    </source>
</evidence>
<gene>
    <name evidence="3" type="ORF">Micbo1qcDRAFT_222824</name>
</gene>
<dbReference type="EMBL" id="KQ964248">
    <property type="protein sequence ID" value="KXJ93144.1"/>
    <property type="molecule type" value="Genomic_DNA"/>
</dbReference>
<dbReference type="InParanoid" id="A0A136J7L0"/>
<name>A0A136J7L0_9PEZI</name>
<feature type="compositionally biased region" description="Low complexity" evidence="1">
    <location>
        <begin position="179"/>
        <end position="198"/>
    </location>
</feature>
<organism evidence="3 4">
    <name type="scientific">Microdochium bolleyi</name>
    <dbReference type="NCBI Taxonomy" id="196109"/>
    <lineage>
        <taxon>Eukaryota</taxon>
        <taxon>Fungi</taxon>
        <taxon>Dikarya</taxon>
        <taxon>Ascomycota</taxon>
        <taxon>Pezizomycotina</taxon>
        <taxon>Sordariomycetes</taxon>
        <taxon>Xylariomycetidae</taxon>
        <taxon>Xylariales</taxon>
        <taxon>Microdochiaceae</taxon>
        <taxon>Microdochium</taxon>
    </lineage>
</organism>
<evidence type="ECO:0000313" key="4">
    <source>
        <dbReference type="Proteomes" id="UP000070501"/>
    </source>
</evidence>
<feature type="compositionally biased region" description="Basic residues" evidence="1">
    <location>
        <begin position="44"/>
        <end position="56"/>
    </location>
</feature>
<feature type="compositionally biased region" description="Low complexity" evidence="1">
    <location>
        <begin position="150"/>
        <end position="162"/>
    </location>
</feature>
<feature type="region of interest" description="Disordered" evidence="1">
    <location>
        <begin position="1"/>
        <end position="199"/>
    </location>
</feature>
<accession>A0A136J7L0</accession>
<feature type="domain" description="BZIP" evidence="2">
    <location>
        <begin position="42"/>
        <end position="57"/>
    </location>
</feature>
<protein>
    <recommendedName>
        <fullName evidence="2">BZIP domain-containing protein</fullName>
    </recommendedName>
</protein>
<proteinExistence type="predicted"/>
<dbReference type="CDD" id="cd14688">
    <property type="entry name" value="bZIP_YAP"/>
    <property type="match status" value="1"/>
</dbReference>
<keyword evidence="4" id="KW-1185">Reference proteome</keyword>
<evidence type="ECO:0000256" key="1">
    <source>
        <dbReference type="SAM" id="MobiDB-lite"/>
    </source>
</evidence>
<dbReference type="Proteomes" id="UP000070501">
    <property type="component" value="Unassembled WGS sequence"/>
</dbReference>
<dbReference type="GO" id="GO:0003700">
    <property type="term" value="F:DNA-binding transcription factor activity"/>
    <property type="evidence" value="ECO:0007669"/>
    <property type="project" value="InterPro"/>
</dbReference>
<feature type="compositionally biased region" description="Gly residues" evidence="1">
    <location>
        <begin position="139"/>
        <end position="149"/>
    </location>
</feature>
<dbReference type="InterPro" id="IPR052635">
    <property type="entry name" value="Sec_Metab_Biosynth_Reg"/>
</dbReference>
<feature type="compositionally biased region" description="Basic and acidic residues" evidence="1">
    <location>
        <begin position="57"/>
        <end position="75"/>
    </location>
</feature>
<reference evidence="4" key="1">
    <citation type="submission" date="2016-02" db="EMBL/GenBank/DDBJ databases">
        <title>Draft genome sequence of Microdochium bolleyi, a fungal endophyte of beachgrass.</title>
        <authorList>
            <consortium name="DOE Joint Genome Institute"/>
            <person name="David A.S."/>
            <person name="May G."/>
            <person name="Haridas S."/>
            <person name="Lim J."/>
            <person name="Wang M."/>
            <person name="Labutti K."/>
            <person name="Lipzen A."/>
            <person name="Barry K."/>
            <person name="Grigoriev I.V."/>
        </authorList>
    </citation>
    <scope>NUCLEOTIDE SEQUENCE [LARGE SCALE GENOMIC DNA]</scope>
    <source>
        <strain evidence="4">J235TASD1</strain>
    </source>
</reference>
<dbReference type="PROSITE" id="PS00036">
    <property type="entry name" value="BZIP_BASIC"/>
    <property type="match status" value="1"/>
</dbReference>
<feature type="compositionally biased region" description="Basic residues" evidence="1">
    <location>
        <begin position="1"/>
        <end position="10"/>
    </location>
</feature>
<dbReference type="Gene3D" id="1.20.5.170">
    <property type="match status" value="1"/>
</dbReference>
<dbReference type="PANTHER" id="PTHR39607:SF2">
    <property type="entry name" value="BZIP DOMAIN-CONTAINING PROTEIN"/>
    <property type="match status" value="1"/>
</dbReference>
<dbReference type="OrthoDB" id="5387389at2759"/>
<dbReference type="InterPro" id="IPR004827">
    <property type="entry name" value="bZIP"/>
</dbReference>